<sequence>MTDSVRGTATELRIADSADRETLSAFVARAVRLDGQCAVRLRNRGEEVVEAWVATPFEVLATRAVSGQSTPRDVTVSGNELLAALTVAPGERMDPGPARDLLWHAELPAGGQWQHVDDVPVRVIGELTDRGVGLAREHVGPHGTPPASLMDQTVLTVSGDGIEVKIPMRCLFALSGMGFVDSSIEEDVVRVTATSSWLRLDGRYGAVLRRRQALLPLLF</sequence>
<dbReference type="EMBL" id="FORP01000021">
    <property type="protein sequence ID" value="SFK43462.1"/>
    <property type="molecule type" value="Genomic_DNA"/>
</dbReference>
<dbReference type="Pfam" id="PF26572">
    <property type="entry name" value="DUF8185"/>
    <property type="match status" value="1"/>
</dbReference>
<reference evidence="3 4" key="1">
    <citation type="submission" date="2016-10" db="EMBL/GenBank/DDBJ databases">
        <authorList>
            <person name="de Groot N.N."/>
        </authorList>
    </citation>
    <scope>NUCLEOTIDE SEQUENCE [LARGE SCALE GENOMIC DNA]</scope>
    <source>
        <strain evidence="3 4">DSM 44468</strain>
    </source>
</reference>
<dbReference type="STRING" id="115433.SAMN05421835_12124"/>
<evidence type="ECO:0000259" key="1">
    <source>
        <dbReference type="Pfam" id="PF26035"/>
    </source>
</evidence>
<protein>
    <submittedName>
        <fullName evidence="3">Uncharacterized protein</fullName>
    </submittedName>
</protein>
<dbReference type="AlphaFoldDB" id="A0A1I3ZHF7"/>
<evidence type="ECO:0000313" key="3">
    <source>
        <dbReference type="EMBL" id="SFK43462.1"/>
    </source>
</evidence>
<gene>
    <name evidence="3" type="ORF">SAMN05421835_12124</name>
</gene>
<dbReference type="OrthoDB" id="5178111at2"/>
<accession>A0A1I3ZHF7</accession>
<organism evidence="3 4">
    <name type="scientific">Amycolatopsis sacchari</name>
    <dbReference type="NCBI Taxonomy" id="115433"/>
    <lineage>
        <taxon>Bacteria</taxon>
        <taxon>Bacillati</taxon>
        <taxon>Actinomycetota</taxon>
        <taxon>Actinomycetes</taxon>
        <taxon>Pseudonocardiales</taxon>
        <taxon>Pseudonocardiaceae</taxon>
        <taxon>Amycolatopsis</taxon>
    </lineage>
</organism>
<feature type="domain" description="DUF8010" evidence="1">
    <location>
        <begin position="9"/>
        <end position="104"/>
    </location>
</feature>
<dbReference type="Pfam" id="PF26035">
    <property type="entry name" value="DUF8010"/>
    <property type="match status" value="1"/>
</dbReference>
<dbReference type="RefSeq" id="WP_091513342.1">
    <property type="nucleotide sequence ID" value="NZ_FORP01000021.1"/>
</dbReference>
<keyword evidence="4" id="KW-1185">Reference proteome</keyword>
<dbReference type="InterPro" id="IPR058498">
    <property type="entry name" value="DUF8185"/>
</dbReference>
<evidence type="ECO:0000313" key="4">
    <source>
        <dbReference type="Proteomes" id="UP000199025"/>
    </source>
</evidence>
<dbReference type="InterPro" id="IPR058323">
    <property type="entry name" value="DUF8010"/>
</dbReference>
<feature type="domain" description="DUF8185" evidence="2">
    <location>
        <begin position="108"/>
        <end position="213"/>
    </location>
</feature>
<evidence type="ECO:0000259" key="2">
    <source>
        <dbReference type="Pfam" id="PF26572"/>
    </source>
</evidence>
<proteinExistence type="predicted"/>
<name>A0A1I3ZHF7_9PSEU</name>
<dbReference type="Proteomes" id="UP000199025">
    <property type="component" value="Unassembled WGS sequence"/>
</dbReference>